<keyword evidence="3 6" id="KW-0464">Manganese</keyword>
<reference evidence="7 8" key="1">
    <citation type="submission" date="2019-06" db="EMBL/GenBank/DDBJ databases">
        <title>New taxonomy in bacterial strain CC-CFT640, isolated from vineyard.</title>
        <authorList>
            <person name="Lin S.-Y."/>
            <person name="Tsai C.-F."/>
            <person name="Young C.-C."/>
        </authorList>
    </citation>
    <scope>NUCLEOTIDE SEQUENCE [LARGE SCALE GENOMIC DNA]</scope>
    <source>
        <strain evidence="7 8">CC-CFT640</strain>
    </source>
</reference>
<evidence type="ECO:0000256" key="3">
    <source>
        <dbReference type="ARBA" id="ARBA00023211"/>
    </source>
</evidence>
<dbReference type="SUPFAM" id="SSF110581">
    <property type="entry name" value="Indigoidine synthase A-like"/>
    <property type="match status" value="1"/>
</dbReference>
<dbReference type="Proteomes" id="UP000321638">
    <property type="component" value="Unassembled WGS sequence"/>
</dbReference>
<dbReference type="Gene3D" id="3.40.1790.10">
    <property type="entry name" value="Indigoidine synthase domain"/>
    <property type="match status" value="1"/>
</dbReference>
<comment type="similarity">
    <text evidence="6">Belongs to the pseudouridine-5'-phosphate glycosidase family.</text>
</comment>
<dbReference type="InterPro" id="IPR022830">
    <property type="entry name" value="Indigdn_synthA-like"/>
</dbReference>
<proteinExistence type="inferred from homology"/>
<evidence type="ECO:0000256" key="6">
    <source>
        <dbReference type="HAMAP-Rule" id="MF_01876"/>
    </source>
</evidence>
<dbReference type="GO" id="GO:0046872">
    <property type="term" value="F:metal ion binding"/>
    <property type="evidence" value="ECO:0007669"/>
    <property type="project" value="UniProtKB-KW"/>
</dbReference>
<comment type="catalytic activity">
    <reaction evidence="6">
        <text>D-ribose 5-phosphate + uracil = psi-UMP + H2O</text>
        <dbReference type="Rhea" id="RHEA:18337"/>
        <dbReference type="ChEBI" id="CHEBI:15377"/>
        <dbReference type="ChEBI" id="CHEBI:17568"/>
        <dbReference type="ChEBI" id="CHEBI:58380"/>
        <dbReference type="ChEBI" id="CHEBI:78346"/>
        <dbReference type="EC" id="4.2.1.70"/>
    </reaction>
</comment>
<dbReference type="OrthoDB" id="9805870at2"/>
<comment type="subunit">
    <text evidence="6">Homotrimer.</text>
</comment>
<evidence type="ECO:0000256" key="5">
    <source>
        <dbReference type="ARBA" id="ARBA00023295"/>
    </source>
</evidence>
<dbReference type="GO" id="GO:0005737">
    <property type="term" value="C:cytoplasm"/>
    <property type="evidence" value="ECO:0007669"/>
    <property type="project" value="TreeGrafter"/>
</dbReference>
<feature type="binding site" evidence="6">
    <location>
        <position position="90"/>
    </location>
    <ligand>
        <name>substrate</name>
    </ligand>
</feature>
<feature type="active site" description="Proton donor" evidence="6">
    <location>
        <position position="29"/>
    </location>
</feature>
<feature type="active site" description="Nucleophile" evidence="6">
    <location>
        <position position="162"/>
    </location>
</feature>
<evidence type="ECO:0000313" key="7">
    <source>
        <dbReference type="EMBL" id="TXL75936.1"/>
    </source>
</evidence>
<dbReference type="PANTHER" id="PTHR42909">
    <property type="entry name" value="ZGC:136858"/>
    <property type="match status" value="1"/>
</dbReference>
<name>A0A5C8PN20_9HYPH</name>
<dbReference type="EMBL" id="VDUZ01000012">
    <property type="protein sequence ID" value="TXL75936.1"/>
    <property type="molecule type" value="Genomic_DNA"/>
</dbReference>
<comment type="function">
    <text evidence="6">Catalyzes the reversible cleavage of pseudouridine 5'-phosphate (PsiMP) to ribose 5-phosphate and uracil. Functions biologically in the cleavage direction, as part of a pseudouridine degradation pathway.</text>
</comment>
<evidence type="ECO:0000313" key="8">
    <source>
        <dbReference type="Proteomes" id="UP000321638"/>
    </source>
</evidence>
<keyword evidence="1 6" id="KW-0479">Metal-binding</keyword>
<feature type="binding site" evidence="6">
    <location>
        <begin position="144"/>
        <end position="146"/>
    </location>
    <ligand>
        <name>substrate</name>
    </ligand>
</feature>
<gene>
    <name evidence="6" type="primary">psuG</name>
    <name evidence="7" type="ORF">FHP25_12625</name>
</gene>
<protein>
    <recommendedName>
        <fullName evidence="6">Pseudouridine-5'-phosphate glycosidase</fullName>
        <shortName evidence="6">PsiMP glycosidase</shortName>
        <ecNumber evidence="6">4.2.1.70</ecNumber>
    </recommendedName>
</protein>
<keyword evidence="2 6" id="KW-0378">Hydrolase</keyword>
<dbReference type="GO" id="GO:0016798">
    <property type="term" value="F:hydrolase activity, acting on glycosyl bonds"/>
    <property type="evidence" value="ECO:0007669"/>
    <property type="project" value="UniProtKB-KW"/>
</dbReference>
<comment type="caution">
    <text evidence="7">The sequence shown here is derived from an EMBL/GenBank/DDBJ whole genome shotgun (WGS) entry which is preliminary data.</text>
</comment>
<dbReference type="EC" id="4.2.1.70" evidence="6"/>
<feature type="binding site" evidence="6">
    <location>
        <position position="142"/>
    </location>
    <ligand>
        <name>Mn(2+)</name>
        <dbReference type="ChEBI" id="CHEBI:29035"/>
    </ligand>
</feature>
<dbReference type="InterPro" id="IPR007342">
    <property type="entry name" value="PsuG"/>
</dbReference>
<sequence length="307" mass="31571">MGERDDDLIEVAPDVCAALAEGRPVVALESTIITHGMPYPANLDVAVSLEEIVRKAGAVPATIAVIEGRIRVGVDEAGLGRLARAGDARKASRRDLAAVVASRGTAGTTVAATMLIAARCGIAVFGTGGIGGVHYGAGETFDISADLIELGRTPVAVVAGIKSILDIGKTLEVLETQGVPVLGYRTDAVPAFFARDSGHAVDYRFDTPRALAEVIHAQRRLGMQSGILITHPVPQEHALPAADMEALIADANREAIAAGVARKDLTPFLLARVNAMSGGASLDANIALVRSNAGLAAGIAVELAALR</sequence>
<accession>A0A5C8PN20</accession>
<dbReference type="GO" id="GO:0046113">
    <property type="term" value="P:nucleobase catabolic process"/>
    <property type="evidence" value="ECO:0007669"/>
    <property type="project" value="UniProtKB-UniRule"/>
</dbReference>
<evidence type="ECO:0000256" key="4">
    <source>
        <dbReference type="ARBA" id="ARBA00023239"/>
    </source>
</evidence>
<keyword evidence="5 6" id="KW-0326">Glycosidase</keyword>
<comment type="cofactor">
    <cofactor evidence="6">
        <name>Mn(2+)</name>
        <dbReference type="ChEBI" id="CHEBI:29035"/>
    </cofactor>
    <text evidence="6">Binds 1 Mn(2+) ion per subunit.</text>
</comment>
<keyword evidence="4 6" id="KW-0456">Lyase</keyword>
<dbReference type="Pfam" id="PF04227">
    <property type="entry name" value="Indigoidine_A"/>
    <property type="match status" value="1"/>
</dbReference>
<dbReference type="RefSeq" id="WP_147847297.1">
    <property type="nucleotide sequence ID" value="NZ_VDUZ01000012.1"/>
</dbReference>
<dbReference type="GO" id="GO:0004730">
    <property type="term" value="F:pseudouridylate synthase activity"/>
    <property type="evidence" value="ECO:0007669"/>
    <property type="project" value="UniProtKB-UniRule"/>
</dbReference>
<dbReference type="PANTHER" id="PTHR42909:SF1">
    <property type="entry name" value="CARBOHYDRATE KINASE PFKB DOMAIN-CONTAINING PROTEIN"/>
    <property type="match status" value="1"/>
</dbReference>
<keyword evidence="8" id="KW-1185">Reference proteome</keyword>
<evidence type="ECO:0000256" key="1">
    <source>
        <dbReference type="ARBA" id="ARBA00022723"/>
    </source>
</evidence>
<dbReference type="HAMAP" id="MF_01876">
    <property type="entry name" value="PsiMP_glycosidase"/>
    <property type="match status" value="1"/>
</dbReference>
<dbReference type="AlphaFoldDB" id="A0A5C8PN20"/>
<feature type="binding site" evidence="6">
    <location>
        <position position="110"/>
    </location>
    <ligand>
        <name>substrate</name>
    </ligand>
</feature>
<organism evidence="7 8">
    <name type="scientific">Vineibacter terrae</name>
    <dbReference type="NCBI Taxonomy" id="2586908"/>
    <lineage>
        <taxon>Bacteria</taxon>
        <taxon>Pseudomonadati</taxon>
        <taxon>Pseudomonadota</taxon>
        <taxon>Alphaproteobacteria</taxon>
        <taxon>Hyphomicrobiales</taxon>
        <taxon>Vineibacter</taxon>
    </lineage>
</organism>
<evidence type="ECO:0000256" key="2">
    <source>
        <dbReference type="ARBA" id="ARBA00022801"/>
    </source>
</evidence>